<sequence length="50" mass="5917">MTNLFKAESSPDEKFFHHQALKRVISPTPHTYTLFQVRRQMAEVLKDGRE</sequence>
<name>A0A6B3N927_9CYAN</name>
<gene>
    <name evidence="1" type="ORF">F6J89_10865</name>
</gene>
<protein>
    <submittedName>
        <fullName evidence="1">Uncharacterized protein</fullName>
    </submittedName>
</protein>
<accession>A0A6B3N927</accession>
<reference evidence="1" key="1">
    <citation type="submission" date="2019-11" db="EMBL/GenBank/DDBJ databases">
        <title>Genomic insights into an expanded diversity of filamentous marine cyanobacteria reveals the extraordinary biosynthetic potential of Moorea and Okeania.</title>
        <authorList>
            <person name="Ferreira Leao T."/>
            <person name="Wang M."/>
            <person name="Moss N."/>
            <person name="Da Silva R."/>
            <person name="Sanders J."/>
            <person name="Nurk S."/>
            <person name="Gurevich A."/>
            <person name="Humphrey G."/>
            <person name="Reher R."/>
            <person name="Zhu Q."/>
            <person name="Belda-Ferre P."/>
            <person name="Glukhov E."/>
            <person name="Rex R."/>
            <person name="Dorrestein P.C."/>
            <person name="Knight R."/>
            <person name="Pevzner P."/>
            <person name="Gerwick W.H."/>
            <person name="Gerwick L."/>
        </authorList>
    </citation>
    <scope>NUCLEOTIDE SEQUENCE</scope>
    <source>
        <strain evidence="1">SIO1C4</strain>
    </source>
</reference>
<proteinExistence type="predicted"/>
<comment type="caution">
    <text evidence="1">The sequence shown here is derived from an EMBL/GenBank/DDBJ whole genome shotgun (WGS) entry which is preliminary data.</text>
</comment>
<dbReference type="EMBL" id="JAAHFQ010000171">
    <property type="protein sequence ID" value="NER28110.1"/>
    <property type="molecule type" value="Genomic_DNA"/>
</dbReference>
<evidence type="ECO:0000313" key="1">
    <source>
        <dbReference type="EMBL" id="NER28110.1"/>
    </source>
</evidence>
<dbReference type="AlphaFoldDB" id="A0A6B3N927"/>
<organism evidence="1">
    <name type="scientific">Symploca sp. SIO1C4</name>
    <dbReference type="NCBI Taxonomy" id="2607765"/>
    <lineage>
        <taxon>Bacteria</taxon>
        <taxon>Bacillati</taxon>
        <taxon>Cyanobacteriota</taxon>
        <taxon>Cyanophyceae</taxon>
        <taxon>Coleofasciculales</taxon>
        <taxon>Coleofasciculaceae</taxon>
        <taxon>Symploca</taxon>
    </lineage>
</organism>